<dbReference type="AlphaFoldDB" id="K1RRL7"/>
<proteinExistence type="predicted"/>
<dbReference type="GO" id="GO:0016987">
    <property type="term" value="F:sigma factor activity"/>
    <property type="evidence" value="ECO:0007669"/>
    <property type="project" value="UniProtKB-KW"/>
</dbReference>
<protein>
    <submittedName>
        <fullName evidence="5">Protein containing RNA polymerase sigma-70 region 2 domain protein</fullName>
    </submittedName>
</protein>
<name>K1RRL7_9ZZZZ</name>
<dbReference type="SUPFAM" id="SSF88946">
    <property type="entry name" value="Sigma2 domain of RNA polymerase sigma factors"/>
    <property type="match status" value="1"/>
</dbReference>
<feature type="non-terminal residue" evidence="5">
    <location>
        <position position="83"/>
    </location>
</feature>
<dbReference type="InterPro" id="IPR039425">
    <property type="entry name" value="RNA_pol_sigma-70-like"/>
</dbReference>
<dbReference type="Pfam" id="PF04542">
    <property type="entry name" value="Sigma70_r2"/>
    <property type="match status" value="1"/>
</dbReference>
<evidence type="ECO:0000256" key="1">
    <source>
        <dbReference type="ARBA" id="ARBA00023015"/>
    </source>
</evidence>
<comment type="caution">
    <text evidence="5">The sequence shown here is derived from an EMBL/GenBank/DDBJ whole genome shotgun (WGS) entry which is preliminary data.</text>
</comment>
<evidence type="ECO:0000259" key="4">
    <source>
        <dbReference type="Pfam" id="PF04542"/>
    </source>
</evidence>
<accession>K1RRL7</accession>
<evidence type="ECO:0000256" key="2">
    <source>
        <dbReference type="ARBA" id="ARBA00023082"/>
    </source>
</evidence>
<organism evidence="5">
    <name type="scientific">human gut metagenome</name>
    <dbReference type="NCBI Taxonomy" id="408170"/>
    <lineage>
        <taxon>unclassified sequences</taxon>
        <taxon>metagenomes</taxon>
        <taxon>organismal metagenomes</taxon>
    </lineage>
</organism>
<sequence>MRPDQEEFFTVLYREYFNQIKIYAMAHISDPHRAEEIAQDTFHTAVEKIDTLMKADEPIRWLKRTAKNKIRNEQRTRQRYLKR</sequence>
<evidence type="ECO:0000313" key="5">
    <source>
        <dbReference type="EMBL" id="EKC51302.1"/>
    </source>
</evidence>
<dbReference type="PANTHER" id="PTHR43133">
    <property type="entry name" value="RNA POLYMERASE ECF-TYPE SIGMA FACTO"/>
    <property type="match status" value="1"/>
</dbReference>
<dbReference type="InterPro" id="IPR013325">
    <property type="entry name" value="RNA_pol_sigma_r2"/>
</dbReference>
<keyword evidence="3" id="KW-0804">Transcription</keyword>
<dbReference type="Gene3D" id="1.10.1740.10">
    <property type="match status" value="1"/>
</dbReference>
<evidence type="ECO:0000256" key="3">
    <source>
        <dbReference type="ARBA" id="ARBA00023163"/>
    </source>
</evidence>
<keyword evidence="2" id="KW-0731">Sigma factor</keyword>
<reference evidence="5" key="1">
    <citation type="journal article" date="2013" name="Environ. Microbiol.">
        <title>Microbiota from the distal guts of lean and obese adolescents exhibit partial functional redundancy besides clear differences in community structure.</title>
        <authorList>
            <person name="Ferrer M."/>
            <person name="Ruiz A."/>
            <person name="Lanza F."/>
            <person name="Haange S.B."/>
            <person name="Oberbach A."/>
            <person name="Till H."/>
            <person name="Bargiela R."/>
            <person name="Campoy C."/>
            <person name="Segura M.T."/>
            <person name="Richter M."/>
            <person name="von Bergen M."/>
            <person name="Seifert J."/>
            <person name="Suarez A."/>
        </authorList>
    </citation>
    <scope>NUCLEOTIDE SEQUENCE</scope>
</reference>
<keyword evidence="1" id="KW-0805">Transcription regulation</keyword>
<dbReference type="GO" id="GO:0006352">
    <property type="term" value="P:DNA-templated transcription initiation"/>
    <property type="evidence" value="ECO:0007669"/>
    <property type="project" value="InterPro"/>
</dbReference>
<feature type="domain" description="RNA polymerase sigma-70 region 2" evidence="4">
    <location>
        <begin position="12"/>
        <end position="79"/>
    </location>
</feature>
<dbReference type="PANTHER" id="PTHR43133:SF51">
    <property type="entry name" value="RNA POLYMERASE SIGMA FACTOR"/>
    <property type="match status" value="1"/>
</dbReference>
<dbReference type="EMBL" id="AJWZ01009445">
    <property type="protein sequence ID" value="EKC51302.1"/>
    <property type="molecule type" value="Genomic_DNA"/>
</dbReference>
<gene>
    <name evidence="5" type="ORF">OBE_13671</name>
</gene>
<dbReference type="InterPro" id="IPR007627">
    <property type="entry name" value="RNA_pol_sigma70_r2"/>
</dbReference>